<name>A0A1I7BTD7_9GAMM</name>
<dbReference type="EMBL" id="FPAQ01000030">
    <property type="protein sequence ID" value="SFT90422.1"/>
    <property type="molecule type" value="Genomic_DNA"/>
</dbReference>
<evidence type="ECO:0000313" key="4">
    <source>
        <dbReference type="EMBL" id="SFT90422.1"/>
    </source>
</evidence>
<dbReference type="InterPro" id="IPR004380">
    <property type="entry name" value="Asp_race"/>
</dbReference>
<gene>
    <name evidence="4" type="ORF">SAMN04487956_13016</name>
</gene>
<dbReference type="RefSeq" id="WP_217641072.1">
    <property type="nucleotide sequence ID" value="NZ_FPAQ01000030.1"/>
</dbReference>
<dbReference type="InterPro" id="IPR015942">
    <property type="entry name" value="Asp/Glu/hydantoin_racemase"/>
</dbReference>
<sequence>MTTDDRDSQASSREPHTMVGVLGGMGPDATVTFMQRVIDATPAEDDIDHVHLLVDNNPKVPSRIKALIDGDGENPGPAIAAMARRLERAGAAFLVMPCNTAHYYWRDAQDAVDIPVWHIVERTLDSVARRLPGARVGLLCSPALRRIGLYEGFVEARGLSLVYPEDEGAVLEVIRAVKRGQGRHPDTLAAFARAADDLKARGADVLVLACTELSVIDDALDGSLPVVDSVRVLAEQVVAAAEGVEAVTP</sequence>
<accession>A0A1I7BTD7</accession>
<dbReference type="PANTHER" id="PTHR21198:SF7">
    <property type="entry name" value="ASPARTATE-GLUTAMATE RACEMASE FAMILY"/>
    <property type="match status" value="1"/>
</dbReference>
<feature type="compositionally biased region" description="Basic and acidic residues" evidence="3">
    <location>
        <begin position="1"/>
        <end position="16"/>
    </location>
</feature>
<evidence type="ECO:0000256" key="3">
    <source>
        <dbReference type="SAM" id="MobiDB-lite"/>
    </source>
</evidence>
<evidence type="ECO:0000313" key="5">
    <source>
        <dbReference type="Proteomes" id="UP000199594"/>
    </source>
</evidence>
<organism evidence="4 5">
    <name type="scientific">Halomonas saccharevitans</name>
    <dbReference type="NCBI Taxonomy" id="416872"/>
    <lineage>
        <taxon>Bacteria</taxon>
        <taxon>Pseudomonadati</taxon>
        <taxon>Pseudomonadota</taxon>
        <taxon>Gammaproteobacteria</taxon>
        <taxon>Oceanospirillales</taxon>
        <taxon>Halomonadaceae</taxon>
        <taxon>Halomonas</taxon>
    </lineage>
</organism>
<dbReference type="Pfam" id="PF01177">
    <property type="entry name" value="Asp_Glu_race"/>
    <property type="match status" value="1"/>
</dbReference>
<dbReference type="PANTHER" id="PTHR21198">
    <property type="entry name" value="GLUTAMATE RACEMASE"/>
    <property type="match status" value="1"/>
</dbReference>
<evidence type="ECO:0000256" key="1">
    <source>
        <dbReference type="ARBA" id="ARBA00007847"/>
    </source>
</evidence>
<dbReference type="SUPFAM" id="SSF53681">
    <property type="entry name" value="Aspartate/glutamate racemase"/>
    <property type="match status" value="2"/>
</dbReference>
<protein>
    <submittedName>
        <fullName evidence="4">Aspartate racemase</fullName>
    </submittedName>
</protein>
<dbReference type="Proteomes" id="UP000199594">
    <property type="component" value="Unassembled WGS sequence"/>
</dbReference>
<evidence type="ECO:0000256" key="2">
    <source>
        <dbReference type="ARBA" id="ARBA00023235"/>
    </source>
</evidence>
<dbReference type="AlphaFoldDB" id="A0A1I7BTD7"/>
<comment type="similarity">
    <text evidence="1">Belongs to the aspartate/glutamate racemases family.</text>
</comment>
<dbReference type="Gene3D" id="3.40.50.1860">
    <property type="match status" value="2"/>
</dbReference>
<feature type="region of interest" description="Disordered" evidence="3">
    <location>
        <begin position="1"/>
        <end position="21"/>
    </location>
</feature>
<dbReference type="GO" id="GO:0047661">
    <property type="term" value="F:amino-acid racemase activity"/>
    <property type="evidence" value="ECO:0007669"/>
    <property type="project" value="InterPro"/>
</dbReference>
<dbReference type="InterPro" id="IPR001920">
    <property type="entry name" value="Asp/Glu_race"/>
</dbReference>
<dbReference type="InterPro" id="IPR018187">
    <property type="entry name" value="Asp/Glu_racemase_AS_1"/>
</dbReference>
<dbReference type="NCBIfam" id="TIGR00035">
    <property type="entry name" value="asp_race"/>
    <property type="match status" value="1"/>
</dbReference>
<reference evidence="4 5" key="1">
    <citation type="submission" date="2016-10" db="EMBL/GenBank/DDBJ databases">
        <authorList>
            <person name="de Groot N.N."/>
        </authorList>
    </citation>
    <scope>NUCLEOTIDE SEQUENCE [LARGE SCALE GENOMIC DNA]</scope>
    <source>
        <strain evidence="4 5">CGMCC 1.6493</strain>
    </source>
</reference>
<dbReference type="PROSITE" id="PS00923">
    <property type="entry name" value="ASP_GLU_RACEMASE_1"/>
    <property type="match status" value="1"/>
</dbReference>
<proteinExistence type="inferred from homology"/>
<keyword evidence="2" id="KW-0413">Isomerase</keyword>